<evidence type="ECO:0000259" key="6">
    <source>
        <dbReference type="SMART" id="SM00849"/>
    </source>
</evidence>
<feature type="non-terminal residue" evidence="7">
    <location>
        <position position="1"/>
    </location>
</feature>
<dbReference type="PANTHER" id="PTHR42978:SF7">
    <property type="entry name" value="METALLO-HYDROLASE RV2300C-RELATED"/>
    <property type="match status" value="1"/>
</dbReference>
<evidence type="ECO:0000256" key="1">
    <source>
        <dbReference type="ARBA" id="ARBA00001947"/>
    </source>
</evidence>
<comment type="cofactor">
    <cofactor evidence="1">
        <name>Zn(2+)</name>
        <dbReference type="ChEBI" id="CHEBI:29105"/>
    </cofactor>
</comment>
<reference evidence="7" key="1">
    <citation type="journal article" date="2014" name="Front. Microbiol.">
        <title>High frequency of phylogenetically diverse reductive dehalogenase-homologous genes in deep subseafloor sedimentary metagenomes.</title>
        <authorList>
            <person name="Kawai M."/>
            <person name="Futagami T."/>
            <person name="Toyoda A."/>
            <person name="Takaki Y."/>
            <person name="Nishi S."/>
            <person name="Hori S."/>
            <person name="Arai W."/>
            <person name="Tsubouchi T."/>
            <person name="Morono Y."/>
            <person name="Uchiyama I."/>
            <person name="Ito T."/>
            <person name="Fujiyama A."/>
            <person name="Inagaki F."/>
            <person name="Takami H."/>
        </authorList>
    </citation>
    <scope>NUCLEOTIDE SEQUENCE</scope>
    <source>
        <strain evidence="7">Expedition CK06-06</strain>
    </source>
</reference>
<dbReference type="InterPro" id="IPR001279">
    <property type="entry name" value="Metallo-B-lactamas"/>
</dbReference>
<dbReference type="EMBL" id="BARV01012022">
    <property type="protein sequence ID" value="GAI14777.1"/>
    <property type="molecule type" value="Genomic_DNA"/>
</dbReference>
<feature type="non-terminal residue" evidence="7">
    <location>
        <position position="224"/>
    </location>
</feature>
<feature type="domain" description="Metallo-beta-lactamase" evidence="6">
    <location>
        <begin position="22"/>
        <end position="220"/>
    </location>
</feature>
<accession>X1L5Z6</accession>
<keyword evidence="5" id="KW-0862">Zinc</keyword>
<dbReference type="Gene3D" id="3.60.15.10">
    <property type="entry name" value="Ribonuclease Z/Hydroxyacylglutathione hydrolase-like"/>
    <property type="match status" value="1"/>
</dbReference>
<dbReference type="GO" id="GO:0016787">
    <property type="term" value="F:hydrolase activity"/>
    <property type="evidence" value="ECO:0007669"/>
    <property type="project" value="UniProtKB-KW"/>
</dbReference>
<sequence length="224" mass="25293">ESELDKSALTYLTDCGKTMRIPNIVFLIEGERKIVVDTSFESVEKTKQIHNQRVWRSKEEEVDQALKNIQVDPREVEIVIFTHLHYDHCGNNHLFSKARFIVQREELRNAFVPTSGQETAYFSPIIGATPSFLGTKFELVQGDVKITEGISVITTPGHTPGSQAVLVETTKGVYCIAGDVVPLYENVEKNIPSGYHDSVQHCYRSIEKIRRLSHYVIPGHEPAL</sequence>
<gene>
    <name evidence="7" type="ORF">S06H3_22474</name>
</gene>
<evidence type="ECO:0000256" key="3">
    <source>
        <dbReference type="ARBA" id="ARBA00022723"/>
    </source>
</evidence>
<dbReference type="Pfam" id="PF00753">
    <property type="entry name" value="Lactamase_B"/>
    <property type="match status" value="1"/>
</dbReference>
<evidence type="ECO:0000256" key="2">
    <source>
        <dbReference type="ARBA" id="ARBA00007749"/>
    </source>
</evidence>
<evidence type="ECO:0000256" key="5">
    <source>
        <dbReference type="ARBA" id="ARBA00022833"/>
    </source>
</evidence>
<dbReference type="GO" id="GO:0046872">
    <property type="term" value="F:metal ion binding"/>
    <property type="evidence" value="ECO:0007669"/>
    <property type="project" value="UniProtKB-KW"/>
</dbReference>
<dbReference type="InterPro" id="IPR036866">
    <property type="entry name" value="RibonucZ/Hydroxyglut_hydro"/>
</dbReference>
<dbReference type="AlphaFoldDB" id="X1L5Z6"/>
<name>X1L5Z6_9ZZZZ</name>
<evidence type="ECO:0000313" key="7">
    <source>
        <dbReference type="EMBL" id="GAI14777.1"/>
    </source>
</evidence>
<keyword evidence="3" id="KW-0479">Metal-binding</keyword>
<comment type="caution">
    <text evidence="7">The sequence shown here is derived from an EMBL/GenBank/DDBJ whole genome shotgun (WGS) entry which is preliminary data.</text>
</comment>
<dbReference type="CDD" id="cd07729">
    <property type="entry name" value="AHL_lactonase_MBL-fold"/>
    <property type="match status" value="1"/>
</dbReference>
<comment type="similarity">
    <text evidence="2">Belongs to the metallo-beta-lactamase superfamily.</text>
</comment>
<organism evidence="7">
    <name type="scientific">marine sediment metagenome</name>
    <dbReference type="NCBI Taxonomy" id="412755"/>
    <lineage>
        <taxon>unclassified sequences</taxon>
        <taxon>metagenomes</taxon>
        <taxon>ecological metagenomes</taxon>
    </lineage>
</organism>
<protein>
    <recommendedName>
        <fullName evidence="6">Metallo-beta-lactamase domain-containing protein</fullName>
    </recommendedName>
</protein>
<keyword evidence="4" id="KW-0378">Hydrolase</keyword>
<dbReference type="PANTHER" id="PTHR42978">
    <property type="entry name" value="QUORUM-QUENCHING LACTONASE YTNP-RELATED-RELATED"/>
    <property type="match status" value="1"/>
</dbReference>
<dbReference type="InterPro" id="IPR051013">
    <property type="entry name" value="MBL_superfamily_lactonases"/>
</dbReference>
<dbReference type="SUPFAM" id="SSF56281">
    <property type="entry name" value="Metallo-hydrolase/oxidoreductase"/>
    <property type="match status" value="1"/>
</dbReference>
<proteinExistence type="inferred from homology"/>
<dbReference type="SMART" id="SM00849">
    <property type="entry name" value="Lactamase_B"/>
    <property type="match status" value="1"/>
</dbReference>
<evidence type="ECO:0000256" key="4">
    <source>
        <dbReference type="ARBA" id="ARBA00022801"/>
    </source>
</evidence>